<feature type="site" description="Participates in the substrate recognition with KAPA and in a stacking interaction with the adenine ring of SAM" evidence="11">
    <location>
        <position position="15"/>
    </location>
</feature>
<keyword evidence="7 11" id="KW-0949">S-adenosyl-L-methionine</keyword>
<dbReference type="HAMAP" id="MF_00834">
    <property type="entry name" value="BioA"/>
    <property type="match status" value="1"/>
</dbReference>
<dbReference type="InterPro" id="IPR015422">
    <property type="entry name" value="PyrdxlP-dep_Trfase_small"/>
</dbReference>
<reference evidence="12 13" key="1">
    <citation type="submission" date="2021-08" db="EMBL/GenBank/DDBJ databases">
        <title>Genome sequence analysis of Clostridium chauvoei strains of European origin and evaluation of typing options for outbreak investigations.</title>
        <authorList>
            <person name="Abdel-Glil M."/>
            <person name="Thomas P."/>
            <person name="Seyboldt C."/>
        </authorList>
    </citation>
    <scope>NUCLEOTIDE SEQUENCE [LARGE SCALE GENOMIC DNA]</scope>
    <source>
        <strain evidence="12 13">S0260-09</strain>
    </source>
</reference>
<feature type="modified residue" description="N6-(pyridoxal phosphate)lysine" evidence="11">
    <location>
        <position position="280"/>
    </location>
</feature>
<sequence>MNLVDKDLKYIWHPCSQMKDYEELKPMVIERGEGVYLYDIYGNRYLDAISSWWCNLFGHANERINNAIKAQIDKIEHVIFANFSNVPAIELSERLVNITPDRLQKVFFADNGSAAVEIALKMSFHYHQQIGKFKKQKFVAITDAYHGETLGALSVGDLDIYNKVYKPLMIDTYRVKGPNCYRCPYGEIRSSCDAECFEHMRLLIEGNNEEVSAIIVEPIVQGAAGMKIYSTKYLKKLRELCDKYDINLIADEIAVGYGRTGKMFACEHAEISPDIMCLSKGLTAGYMPMSVVMTSKKLYNAFYGDYSEYKAFLHSHTYSGNAMGCAIALEVLKIFEEDNVLDMINKKGKMLNDILIDELEGHPLIGEIRNIGLINAIELVQDKESKEPFNSEKRVGYEIYKIALKKGVILRPIANCIYFNPPYIIEEKEMREMVKVCKESLNKYMIKFLKD</sequence>
<organism evidence="12 13">
    <name type="scientific">Clostridium chauvoei</name>
    <dbReference type="NCBI Taxonomy" id="46867"/>
    <lineage>
        <taxon>Bacteria</taxon>
        <taxon>Bacillati</taxon>
        <taxon>Bacillota</taxon>
        <taxon>Clostridia</taxon>
        <taxon>Eubacteriales</taxon>
        <taxon>Clostridiaceae</taxon>
        <taxon>Clostridium</taxon>
    </lineage>
</organism>
<keyword evidence="8 11" id="KW-0093">Biotin biosynthesis</keyword>
<evidence type="ECO:0000256" key="11">
    <source>
        <dbReference type="HAMAP-Rule" id="MF_00834"/>
    </source>
</evidence>
<dbReference type="InterPro" id="IPR005814">
    <property type="entry name" value="Aminotrans_3"/>
</dbReference>
<evidence type="ECO:0000256" key="1">
    <source>
        <dbReference type="ARBA" id="ARBA00001933"/>
    </source>
</evidence>
<dbReference type="PIRSF" id="PIRSF000521">
    <property type="entry name" value="Transaminase_4ab_Lys_Orn"/>
    <property type="match status" value="1"/>
</dbReference>
<comment type="cofactor">
    <cofactor evidence="1 11">
        <name>pyridoxal 5'-phosphate</name>
        <dbReference type="ChEBI" id="CHEBI:597326"/>
    </cofactor>
</comment>
<comment type="subcellular location">
    <subcellularLocation>
        <location evidence="2 11">Cytoplasm</location>
    </subcellularLocation>
</comment>
<comment type="catalytic activity">
    <reaction evidence="11">
        <text>(8S)-8-amino-7-oxononanoate + S-adenosyl-L-methionine = S-adenosyl-4-methylsulfanyl-2-oxobutanoate + (7R,8S)-7,8-diammoniononanoate</text>
        <dbReference type="Rhea" id="RHEA:16861"/>
        <dbReference type="ChEBI" id="CHEBI:16490"/>
        <dbReference type="ChEBI" id="CHEBI:59789"/>
        <dbReference type="ChEBI" id="CHEBI:149468"/>
        <dbReference type="ChEBI" id="CHEBI:149469"/>
        <dbReference type="EC" id="2.6.1.62"/>
    </reaction>
</comment>
<accession>A0ABD4RK99</accession>
<feature type="binding site" evidence="11">
    <location>
        <position position="145"/>
    </location>
    <ligand>
        <name>substrate</name>
    </ligand>
</feature>
<protein>
    <recommendedName>
        <fullName evidence="11">Adenosylmethionine-8-amino-7-oxononanoate aminotransferase</fullName>
        <ecNumber evidence="11">2.6.1.62</ecNumber>
    </recommendedName>
    <alternativeName>
        <fullName evidence="11">7,8-diamino-pelargonic acid aminotransferase</fullName>
        <shortName evidence="11">DAPA AT</shortName>
        <shortName evidence="11">DAPA aminotransferase</shortName>
    </alternativeName>
    <alternativeName>
        <fullName evidence="11">7,8-diaminononanoate synthase</fullName>
        <shortName evidence="11">DANS</shortName>
    </alternativeName>
    <alternativeName>
        <fullName evidence="11">Diaminopelargonic acid synthase</fullName>
    </alternativeName>
</protein>
<evidence type="ECO:0000256" key="8">
    <source>
        <dbReference type="ARBA" id="ARBA00022756"/>
    </source>
</evidence>
<evidence type="ECO:0000256" key="10">
    <source>
        <dbReference type="ARBA" id="ARBA00060970"/>
    </source>
</evidence>
<keyword evidence="5 11" id="KW-0032">Aminotransferase</keyword>
<feature type="binding site" evidence="11">
    <location>
        <position position="251"/>
    </location>
    <ligand>
        <name>pyridoxal 5'-phosphate</name>
        <dbReference type="ChEBI" id="CHEBI:597326"/>
    </ligand>
</feature>
<comment type="subunit">
    <text evidence="3 11">Homodimer.</text>
</comment>
<dbReference type="Proteomes" id="UP000775179">
    <property type="component" value="Unassembled WGS sequence"/>
</dbReference>
<comment type="caution">
    <text evidence="12">The sequence shown here is derived from an EMBL/GenBank/DDBJ whole genome shotgun (WGS) entry which is preliminary data.</text>
</comment>
<proteinExistence type="inferred from homology"/>
<dbReference type="CDD" id="cd00610">
    <property type="entry name" value="OAT_like"/>
    <property type="match status" value="1"/>
</dbReference>
<dbReference type="Gene3D" id="3.40.640.10">
    <property type="entry name" value="Type I PLP-dependent aspartate aminotransferase-like (Major domain)"/>
    <property type="match status" value="1"/>
</dbReference>
<dbReference type="GO" id="GO:0030170">
    <property type="term" value="F:pyridoxal phosphate binding"/>
    <property type="evidence" value="ECO:0007669"/>
    <property type="project" value="UniProtKB-UniRule"/>
</dbReference>
<dbReference type="SUPFAM" id="SSF53383">
    <property type="entry name" value="PLP-dependent transferases"/>
    <property type="match status" value="1"/>
</dbReference>
<name>A0ABD4RK99_9CLOT</name>
<keyword evidence="9 11" id="KW-0663">Pyridoxal phosphate</keyword>
<dbReference type="AlphaFoldDB" id="A0ABD4RK99"/>
<feature type="binding site" evidence="11">
    <location>
        <begin position="316"/>
        <end position="317"/>
    </location>
    <ligand>
        <name>pyridoxal 5'-phosphate</name>
        <dbReference type="ChEBI" id="CHEBI:597326"/>
    </ligand>
</feature>
<dbReference type="GO" id="GO:0005737">
    <property type="term" value="C:cytoplasm"/>
    <property type="evidence" value="ECO:0007669"/>
    <property type="project" value="UniProtKB-SubCell"/>
</dbReference>
<evidence type="ECO:0000256" key="7">
    <source>
        <dbReference type="ARBA" id="ARBA00022691"/>
    </source>
</evidence>
<keyword evidence="6 11" id="KW-0808">Transferase</keyword>
<dbReference type="InterPro" id="IPR015421">
    <property type="entry name" value="PyrdxlP-dep_Trfase_major"/>
</dbReference>
<dbReference type="PROSITE" id="PS00600">
    <property type="entry name" value="AA_TRANSFER_CLASS_3"/>
    <property type="match status" value="1"/>
</dbReference>
<dbReference type="Gene3D" id="3.90.1150.10">
    <property type="entry name" value="Aspartate Aminotransferase, domain 1"/>
    <property type="match status" value="1"/>
</dbReference>
<dbReference type="GO" id="GO:0009102">
    <property type="term" value="P:biotin biosynthetic process"/>
    <property type="evidence" value="ECO:0007669"/>
    <property type="project" value="UniProtKB-UniRule"/>
</dbReference>
<gene>
    <name evidence="11 12" type="primary">bioA</name>
    <name evidence="12" type="ORF">K4H94_12885</name>
</gene>
<dbReference type="PANTHER" id="PTHR42684:SF17">
    <property type="entry name" value="ADENOSYLMETHIONINE-8-AMINO-7-OXONONANOATE AMINOTRANSFERASE"/>
    <property type="match status" value="1"/>
</dbReference>
<feature type="binding site" evidence="11">
    <location>
        <begin position="112"/>
        <end position="113"/>
    </location>
    <ligand>
        <name>pyridoxal 5'-phosphate</name>
        <dbReference type="ChEBI" id="CHEBI:597326"/>
    </ligand>
</feature>
<dbReference type="RefSeq" id="WP_021877025.1">
    <property type="nucleotide sequence ID" value="NZ_CP018624.1"/>
</dbReference>
<dbReference type="GO" id="GO:0004015">
    <property type="term" value="F:adenosylmethionine-8-amino-7-oxononanoate transaminase activity"/>
    <property type="evidence" value="ECO:0007669"/>
    <property type="project" value="UniProtKB-UniRule"/>
</dbReference>
<feature type="binding site" evidence="11">
    <location>
        <position position="52"/>
    </location>
    <ligand>
        <name>substrate</name>
    </ligand>
</feature>
<feature type="binding site" evidence="11">
    <location>
        <position position="280"/>
    </location>
    <ligand>
        <name>substrate</name>
    </ligand>
</feature>
<keyword evidence="4 11" id="KW-0963">Cytoplasm</keyword>
<dbReference type="PANTHER" id="PTHR42684">
    <property type="entry name" value="ADENOSYLMETHIONINE-8-AMINO-7-OXONONANOATE AMINOTRANSFERASE"/>
    <property type="match status" value="1"/>
</dbReference>
<dbReference type="EMBL" id="JAIFTX010000043">
    <property type="protein sequence ID" value="MBX7291879.1"/>
    <property type="molecule type" value="Genomic_DNA"/>
</dbReference>
<evidence type="ECO:0000313" key="12">
    <source>
        <dbReference type="EMBL" id="MBX7291879.1"/>
    </source>
</evidence>
<evidence type="ECO:0000256" key="5">
    <source>
        <dbReference type="ARBA" id="ARBA00022576"/>
    </source>
</evidence>
<feature type="binding site" evidence="11">
    <location>
        <position position="315"/>
    </location>
    <ligand>
        <name>substrate</name>
    </ligand>
</feature>
<dbReference type="InterPro" id="IPR015424">
    <property type="entry name" value="PyrdxlP-dep_Trfase"/>
</dbReference>
<evidence type="ECO:0000256" key="2">
    <source>
        <dbReference type="ARBA" id="ARBA00004496"/>
    </source>
</evidence>
<dbReference type="InterPro" id="IPR049704">
    <property type="entry name" value="Aminotrans_3_PPA_site"/>
</dbReference>
<comment type="pathway">
    <text evidence="11">Cofactor biosynthesis; biotin biosynthesis; 7,8-diaminononanoate from 8-amino-7-oxononanoate (SAM route): step 1/1.</text>
</comment>
<dbReference type="GeneID" id="66300529"/>
<comment type="function">
    <text evidence="11">Catalyzes the transfer of the alpha-amino group from S-adenosyl-L-methionine (SAM) to 7-keto-8-aminopelargonic acid (KAPA) to form 7,8-diaminopelargonic acid (DAPA). It is the only aminotransferase known to utilize SAM as an amino donor.</text>
</comment>
<evidence type="ECO:0000256" key="9">
    <source>
        <dbReference type="ARBA" id="ARBA00022898"/>
    </source>
</evidence>
<comment type="similarity">
    <text evidence="10 11">Belongs to the class-III pyridoxal-phosphate-dependent aminotransferase family. BioA subfamily.</text>
</comment>
<dbReference type="NCBIfam" id="NF004624">
    <property type="entry name" value="PRK05964.1"/>
    <property type="match status" value="1"/>
</dbReference>
<dbReference type="KEGG" id="cchv:BTM20_01540"/>
<evidence type="ECO:0000256" key="4">
    <source>
        <dbReference type="ARBA" id="ARBA00022490"/>
    </source>
</evidence>
<evidence type="ECO:0000256" key="6">
    <source>
        <dbReference type="ARBA" id="ARBA00022679"/>
    </source>
</evidence>
<dbReference type="InterPro" id="IPR005815">
    <property type="entry name" value="BioA"/>
</dbReference>
<dbReference type="EC" id="2.6.1.62" evidence="11"/>
<dbReference type="FunFam" id="3.40.640.10:FF:000078">
    <property type="entry name" value="Adenosylmethionine-8-amino-7-oxononanoate aminotransferase"/>
    <property type="match status" value="1"/>
</dbReference>
<evidence type="ECO:0000313" key="13">
    <source>
        <dbReference type="Proteomes" id="UP000775179"/>
    </source>
</evidence>
<dbReference type="Pfam" id="PF00202">
    <property type="entry name" value="Aminotran_3"/>
    <property type="match status" value="1"/>
</dbReference>
<dbReference type="NCBIfam" id="TIGR00508">
    <property type="entry name" value="bioA"/>
    <property type="match status" value="1"/>
</dbReference>
<evidence type="ECO:0000256" key="3">
    <source>
        <dbReference type="ARBA" id="ARBA00011738"/>
    </source>
</evidence>
<feature type="binding site" evidence="11">
    <location>
        <position position="411"/>
    </location>
    <ligand>
        <name>substrate</name>
    </ligand>
</feature>